<reference evidence="3 4" key="1">
    <citation type="submission" date="2017-10" db="EMBL/GenBank/DDBJ databases">
        <title>Comparative genomics in systemic dimorphic fungi from Ajellomycetaceae.</title>
        <authorList>
            <person name="Munoz J.F."/>
            <person name="Mcewen J.G."/>
            <person name="Clay O.K."/>
            <person name="Cuomo C.A."/>
        </authorList>
    </citation>
    <scope>NUCLEOTIDE SEQUENCE [LARGE SCALE GENOMIC DNA]</scope>
    <source>
        <strain evidence="3 4">UAMH5409</strain>
    </source>
</reference>
<proteinExistence type="predicted"/>
<gene>
    <name evidence="3" type="ORF">AJ79_03381</name>
</gene>
<dbReference type="GO" id="GO:0005739">
    <property type="term" value="C:mitochondrion"/>
    <property type="evidence" value="ECO:0007669"/>
    <property type="project" value="TreeGrafter"/>
</dbReference>
<dbReference type="Pfam" id="PF08240">
    <property type="entry name" value="ADH_N"/>
    <property type="match status" value="1"/>
</dbReference>
<dbReference type="InterPro" id="IPR051397">
    <property type="entry name" value="Zn-ADH-like_protein"/>
</dbReference>
<dbReference type="SUPFAM" id="SSF51735">
    <property type="entry name" value="NAD(P)-binding Rossmann-fold domains"/>
    <property type="match status" value="1"/>
</dbReference>
<dbReference type="InterPro" id="IPR013154">
    <property type="entry name" value="ADH-like_N"/>
</dbReference>
<dbReference type="InterPro" id="IPR013149">
    <property type="entry name" value="ADH-like_C"/>
</dbReference>
<comment type="caution">
    <text evidence="3">The sequence shown here is derived from an EMBL/GenBank/DDBJ whole genome shotgun (WGS) entry which is preliminary data.</text>
</comment>
<dbReference type="PANTHER" id="PTHR43677">
    <property type="entry name" value="SHORT-CHAIN DEHYDROGENASE/REDUCTASE"/>
    <property type="match status" value="1"/>
</dbReference>
<organism evidence="3 4">
    <name type="scientific">Helicocarpus griseus UAMH5409</name>
    <dbReference type="NCBI Taxonomy" id="1447875"/>
    <lineage>
        <taxon>Eukaryota</taxon>
        <taxon>Fungi</taxon>
        <taxon>Dikarya</taxon>
        <taxon>Ascomycota</taxon>
        <taxon>Pezizomycotina</taxon>
        <taxon>Eurotiomycetes</taxon>
        <taxon>Eurotiomycetidae</taxon>
        <taxon>Onygenales</taxon>
        <taxon>Ajellomycetaceae</taxon>
        <taxon>Helicocarpus</taxon>
    </lineage>
</organism>
<evidence type="ECO:0000313" key="4">
    <source>
        <dbReference type="Proteomes" id="UP000223968"/>
    </source>
</evidence>
<dbReference type="EMBL" id="PDNB01000041">
    <property type="protein sequence ID" value="PGH13813.1"/>
    <property type="molecule type" value="Genomic_DNA"/>
</dbReference>
<dbReference type="OrthoDB" id="5407715at2759"/>
<accession>A0A2B7XYF5</accession>
<feature type="domain" description="Alcohol dehydrogenase-like C-terminal" evidence="1">
    <location>
        <begin position="190"/>
        <end position="328"/>
    </location>
</feature>
<dbReference type="Proteomes" id="UP000223968">
    <property type="component" value="Unassembled WGS sequence"/>
</dbReference>
<dbReference type="Gene3D" id="3.40.50.720">
    <property type="entry name" value="NAD(P)-binding Rossmann-like Domain"/>
    <property type="match status" value="1"/>
</dbReference>
<keyword evidence="4" id="KW-1185">Reference proteome</keyword>
<evidence type="ECO:0000259" key="1">
    <source>
        <dbReference type="Pfam" id="PF00107"/>
    </source>
</evidence>
<dbReference type="InterPro" id="IPR036291">
    <property type="entry name" value="NAD(P)-bd_dom_sf"/>
</dbReference>
<dbReference type="AlphaFoldDB" id="A0A2B7XYF5"/>
<dbReference type="GO" id="GO:0016491">
    <property type="term" value="F:oxidoreductase activity"/>
    <property type="evidence" value="ECO:0007669"/>
    <property type="project" value="TreeGrafter"/>
</dbReference>
<name>A0A2B7XYF5_9EURO</name>
<feature type="domain" description="Alcohol dehydrogenase-like N-terminal" evidence="2">
    <location>
        <begin position="25"/>
        <end position="139"/>
    </location>
</feature>
<protein>
    <submittedName>
        <fullName evidence="3">Uncharacterized protein</fullName>
    </submittedName>
</protein>
<dbReference type="InterPro" id="IPR011032">
    <property type="entry name" value="GroES-like_sf"/>
</dbReference>
<dbReference type="STRING" id="1447875.A0A2B7XYF5"/>
<dbReference type="PANTHER" id="PTHR43677:SF4">
    <property type="entry name" value="QUINONE OXIDOREDUCTASE-LIKE PROTEIN 2"/>
    <property type="match status" value="1"/>
</dbReference>
<evidence type="ECO:0000259" key="2">
    <source>
        <dbReference type="Pfam" id="PF08240"/>
    </source>
</evidence>
<dbReference type="SUPFAM" id="SSF50129">
    <property type="entry name" value="GroES-like"/>
    <property type="match status" value="1"/>
</dbReference>
<evidence type="ECO:0000313" key="3">
    <source>
        <dbReference type="EMBL" id="PGH13813.1"/>
    </source>
</evidence>
<dbReference type="Pfam" id="PF00107">
    <property type="entry name" value="ADH_zinc_N"/>
    <property type="match status" value="1"/>
</dbReference>
<dbReference type="CDD" id="cd05188">
    <property type="entry name" value="MDR"/>
    <property type="match status" value="1"/>
</dbReference>
<sequence>MQALTQAAPAAPVELETLPVPEVLPGTAVVKILAANVSPNSRKVQSGAIKLPLPPHPYTLSAAAVGRIHAVAPDATTLQAGQLVYIDHHFVGRDEPSVSILQGYMGTPTPPGIRLGNAWKQGGTMAEYARPPLESIYPLDESLLVEKLGYSFAELVTLNDTCTVAAGLLELLEIQPGDSVIIAPGTGRFGGTAVQTALAFGPHVIAAGRNEEKLAFLASTFKDTGRLSTVNLSGDVATDTEALKQAAGGVGARAGADAYFDWSPPQAAASTHIASCIGALGFGGRVALMGAIFGNVQVPYAAVVLKNLRIQGKFMFERKHALQVIKMVETGVLKLGKVATGSFNVHSFKLSDYERATITAEENSGWGNVIVVEP</sequence>
<dbReference type="Gene3D" id="3.90.180.10">
    <property type="entry name" value="Medium-chain alcohol dehydrogenases, catalytic domain"/>
    <property type="match status" value="1"/>
</dbReference>